<keyword evidence="1" id="KW-0808">Transferase</keyword>
<keyword evidence="1" id="KW-0489">Methyltransferase</keyword>
<dbReference type="OrthoDB" id="9787807at2"/>
<dbReference type="STRING" id="1781255.BH720_15275"/>
<gene>
    <name evidence="1" type="ORF">BH720_15275</name>
</gene>
<dbReference type="GO" id="GO:0032259">
    <property type="term" value="P:methylation"/>
    <property type="evidence" value="ECO:0007669"/>
    <property type="project" value="UniProtKB-KW"/>
</dbReference>
<reference evidence="1" key="1">
    <citation type="submission" date="2016-09" db="EMBL/GenBank/DDBJ databases">
        <title>Draft genome of thermotolerant cyanobacterium Desertifilum sp. strain IPPAS B-1220.</title>
        <authorList>
            <person name="Sinetova M.A."/>
            <person name="Bolakhan K."/>
            <person name="Zayadan B.K."/>
            <person name="Mironov K.S."/>
            <person name="Ustinova V."/>
            <person name="Kupriyanova E.V."/>
            <person name="Sidorov R.A."/>
            <person name="Skrypnik A.N."/>
            <person name="Gogoleva N.E."/>
            <person name="Gogolev Y.V."/>
            <person name="Los D.A."/>
        </authorList>
    </citation>
    <scope>NUCLEOTIDE SEQUENCE [LARGE SCALE GENOMIC DNA]</scope>
    <source>
        <strain evidence="1">IPPAS B-1220</strain>
    </source>
</reference>
<dbReference type="RefSeq" id="WP_069968080.1">
    <property type="nucleotide sequence ID" value="NZ_CM124774.1"/>
</dbReference>
<protein>
    <submittedName>
        <fullName evidence="1">SAM-dependent methyltransferase</fullName>
    </submittedName>
</protein>
<dbReference type="SUPFAM" id="SSF53335">
    <property type="entry name" value="S-adenosyl-L-methionine-dependent methyltransferases"/>
    <property type="match status" value="1"/>
</dbReference>
<dbReference type="GO" id="GO:0008168">
    <property type="term" value="F:methyltransferase activity"/>
    <property type="evidence" value="ECO:0007669"/>
    <property type="project" value="UniProtKB-KW"/>
</dbReference>
<dbReference type="InterPro" id="IPR029063">
    <property type="entry name" value="SAM-dependent_MTases_sf"/>
</dbReference>
<evidence type="ECO:0000313" key="1">
    <source>
        <dbReference type="EMBL" id="OEJ74333.1"/>
    </source>
</evidence>
<dbReference type="EMBL" id="MJGC01000067">
    <property type="protein sequence ID" value="OEJ74333.1"/>
    <property type="molecule type" value="Genomic_DNA"/>
</dbReference>
<dbReference type="Gene3D" id="3.40.50.150">
    <property type="entry name" value="Vaccinia Virus protein VP39"/>
    <property type="match status" value="1"/>
</dbReference>
<sequence length="230" mass="25876">MGFSLDRVVPWGRSHSEYLQMFALTPSDLQLNLLDCASGPASFNAEMTQQAYRVISCDPIYQFSAAEIHQRIQDTYPQIIQGVEANRDDYLWRGEICSPAQLGEVRMAAMSQFLADFPQGKTQGRYIAAELPNLPFGDRAFDLALCSHLLFSYSAQLSAAFHLEAVRELCRIAQQVRIFPLVTLSGEPSPHLAPILSHLEQQGYQCQILPVDYEFQRGGNQCLHIIAPRR</sequence>
<proteinExistence type="predicted"/>
<name>A0A1E5QJ10_9CYAN</name>
<organism evidence="1">
    <name type="scientific">Desertifilum tharense IPPAS B-1220</name>
    <dbReference type="NCBI Taxonomy" id="1781255"/>
    <lineage>
        <taxon>Bacteria</taxon>
        <taxon>Bacillati</taxon>
        <taxon>Cyanobacteriota</taxon>
        <taxon>Cyanophyceae</taxon>
        <taxon>Desertifilales</taxon>
        <taxon>Desertifilaceae</taxon>
        <taxon>Desertifilum</taxon>
    </lineage>
</organism>
<dbReference type="AlphaFoldDB" id="A0A1E5QJ10"/>
<comment type="caution">
    <text evidence="1">The sequence shown here is derived from an EMBL/GenBank/DDBJ whole genome shotgun (WGS) entry which is preliminary data.</text>
</comment>
<accession>A0A1E5QJ10</accession>